<dbReference type="GeneID" id="25413141"/>
<feature type="region of interest" description="Disordered" evidence="3">
    <location>
        <begin position="40"/>
        <end position="61"/>
    </location>
</feature>
<keyword evidence="2" id="KW-0819">tRNA processing</keyword>
<feature type="compositionally biased region" description="Basic and acidic residues" evidence="3">
    <location>
        <begin position="40"/>
        <end position="52"/>
    </location>
</feature>
<dbReference type="InterPro" id="IPR024336">
    <property type="entry name" value="tRNA_splic_suSen54_N"/>
</dbReference>
<evidence type="ECO:0000313" key="6">
    <source>
        <dbReference type="Proteomes" id="UP000027730"/>
    </source>
</evidence>
<dbReference type="Pfam" id="PF12928">
    <property type="entry name" value="tRNA_int_end_N2"/>
    <property type="match status" value="1"/>
</dbReference>
<protein>
    <recommendedName>
        <fullName evidence="4">tRNA-splicing endonuclease subunit Sen54 N-terminal domain-containing protein</fullName>
    </recommendedName>
</protein>
<accession>A0A074XMU2</accession>
<dbReference type="PANTHER" id="PTHR21027:SF1">
    <property type="entry name" value="TRNA-SPLICING ENDONUCLEASE SUBUNIT SEN54"/>
    <property type="match status" value="1"/>
</dbReference>
<evidence type="ECO:0000256" key="1">
    <source>
        <dbReference type="ARBA" id="ARBA00005736"/>
    </source>
</evidence>
<dbReference type="InterPro" id="IPR024337">
    <property type="entry name" value="tRNA_splic_suSen54"/>
</dbReference>
<proteinExistence type="inferred from homology"/>
<organism evidence="5 6">
    <name type="scientific">Aureobasidium namibiae CBS 147.97</name>
    <dbReference type="NCBI Taxonomy" id="1043004"/>
    <lineage>
        <taxon>Eukaryota</taxon>
        <taxon>Fungi</taxon>
        <taxon>Dikarya</taxon>
        <taxon>Ascomycota</taxon>
        <taxon>Pezizomycotina</taxon>
        <taxon>Dothideomycetes</taxon>
        <taxon>Dothideomycetidae</taxon>
        <taxon>Dothideales</taxon>
        <taxon>Saccotheciaceae</taxon>
        <taxon>Aureobasidium</taxon>
    </lineage>
</organism>
<feature type="compositionally biased region" description="Basic residues" evidence="3">
    <location>
        <begin position="391"/>
        <end position="408"/>
    </location>
</feature>
<comment type="similarity">
    <text evidence="1">Belongs to the SEN54 family.</text>
</comment>
<name>A0A074XMU2_9PEZI</name>
<feature type="domain" description="tRNA-splicing endonuclease subunit Sen54 N-terminal" evidence="4">
    <location>
        <begin position="68"/>
        <end position="148"/>
    </location>
</feature>
<dbReference type="GO" id="GO:0000214">
    <property type="term" value="C:tRNA-intron endonuclease complex"/>
    <property type="evidence" value="ECO:0007669"/>
    <property type="project" value="TreeGrafter"/>
</dbReference>
<feature type="region of interest" description="Disordered" evidence="3">
    <location>
        <begin position="388"/>
        <end position="408"/>
    </location>
</feature>
<dbReference type="RefSeq" id="XP_013430273.1">
    <property type="nucleotide sequence ID" value="XM_013574819.1"/>
</dbReference>
<dbReference type="EMBL" id="KL584704">
    <property type="protein sequence ID" value="KEQ75886.1"/>
    <property type="molecule type" value="Genomic_DNA"/>
</dbReference>
<gene>
    <name evidence="5" type="ORF">M436DRAFT_61186</name>
</gene>
<dbReference type="STRING" id="1043004.A0A074XMU2"/>
<dbReference type="OrthoDB" id="408683at2759"/>
<feature type="region of interest" description="Disordered" evidence="3">
    <location>
        <begin position="1"/>
        <end position="20"/>
    </location>
</feature>
<reference evidence="5 6" key="1">
    <citation type="journal article" date="2014" name="BMC Genomics">
        <title>Genome sequencing of four Aureobasidium pullulans varieties: biotechnological potential, stress tolerance, and description of new species.</title>
        <authorList>
            <person name="Gostin Ar C."/>
            <person name="Ohm R.A."/>
            <person name="Kogej T."/>
            <person name="Sonjak S."/>
            <person name="Turk M."/>
            <person name="Zajc J."/>
            <person name="Zalar P."/>
            <person name="Grube M."/>
            <person name="Sun H."/>
            <person name="Han J."/>
            <person name="Sharma A."/>
            <person name="Chiniquy J."/>
            <person name="Ngan C.Y."/>
            <person name="Lipzen A."/>
            <person name="Barry K."/>
            <person name="Grigoriev I.V."/>
            <person name="Gunde-Cimerman N."/>
        </authorList>
    </citation>
    <scope>NUCLEOTIDE SEQUENCE [LARGE SCALE GENOMIC DNA]</scope>
    <source>
        <strain evidence="5 6">CBS 147.97</strain>
    </source>
</reference>
<evidence type="ECO:0000256" key="2">
    <source>
        <dbReference type="ARBA" id="ARBA00022694"/>
    </source>
</evidence>
<evidence type="ECO:0000259" key="4">
    <source>
        <dbReference type="Pfam" id="PF12928"/>
    </source>
</evidence>
<sequence length="408" mass="45773">MADVDEDAIPRGPDVGDIDLSDETQDFRFLLNFTGDDTKIPKRGEKDFEPHHTNKQSDALASSREAMHNALSFQRVHQPKKHVLAYYHLQTNMAYTEDAKGPLFKNMGKVFAANDDPLGPRLAGENRIWLLPEEAIYLLERGTIDIRWPIDEDDAEEEGLPMSLQGAYAAFLGEEEGGLTFERYSVYAGLKRSGYTVHRAPSWDGEGEEVGEECYPPLQGTMWSLGLLRHAWRNMFAPRAATEAEQKVGPLVTPGVYRNYAEIYRRLAIIPSYDPTAKRGSADPTDPSFRITYHLWKPGSPHYKKSSPGTPDFRIAVVNARETTFPTLAQLSALVDTQPYMPPKPEAQLYAKIRNGYKSVILAVVDQGVTSYLRLADAGFVREKLFERKPPAARKGGKGGGKWKKNKR</sequence>
<dbReference type="GO" id="GO:0000379">
    <property type="term" value="P:tRNA-type intron splice site recognition and cleavage"/>
    <property type="evidence" value="ECO:0007669"/>
    <property type="project" value="TreeGrafter"/>
</dbReference>
<dbReference type="PANTHER" id="PTHR21027">
    <property type="entry name" value="TRNA-SPLICING ENDONUCLEASE SUBUNIT SEN54"/>
    <property type="match status" value="1"/>
</dbReference>
<dbReference type="AlphaFoldDB" id="A0A074XMU2"/>
<evidence type="ECO:0000256" key="3">
    <source>
        <dbReference type="SAM" id="MobiDB-lite"/>
    </source>
</evidence>
<keyword evidence="6" id="KW-1185">Reference proteome</keyword>
<dbReference type="Proteomes" id="UP000027730">
    <property type="component" value="Unassembled WGS sequence"/>
</dbReference>
<dbReference type="HOGENOM" id="CLU_028449_2_0_1"/>
<evidence type="ECO:0000313" key="5">
    <source>
        <dbReference type="EMBL" id="KEQ75886.1"/>
    </source>
</evidence>